<accession>A0A379ZJU0</accession>
<dbReference type="InterPro" id="IPR005302">
    <property type="entry name" value="MoCF_Sase_C"/>
</dbReference>
<proteinExistence type="predicted"/>
<dbReference type="RefSeq" id="WP_115389544.1">
    <property type="nucleotide sequence ID" value="NZ_AP024610.1"/>
</dbReference>
<dbReference type="EMBL" id="UGYO01000001">
    <property type="protein sequence ID" value="SUI63329.1"/>
    <property type="molecule type" value="Genomic_DNA"/>
</dbReference>
<dbReference type="KEGG" id="salg:BS332_07235"/>
<evidence type="ECO:0000259" key="1">
    <source>
        <dbReference type="PROSITE" id="PS51340"/>
    </source>
</evidence>
<evidence type="ECO:0000313" key="2">
    <source>
        <dbReference type="EMBL" id="SUI63329.1"/>
    </source>
</evidence>
<feature type="domain" description="MOSC" evidence="1">
    <location>
        <begin position="17"/>
        <end position="146"/>
    </location>
</feature>
<organism evidence="2 3">
    <name type="scientific">Shewanella algae</name>
    <dbReference type="NCBI Taxonomy" id="38313"/>
    <lineage>
        <taxon>Bacteria</taxon>
        <taxon>Pseudomonadati</taxon>
        <taxon>Pseudomonadota</taxon>
        <taxon>Gammaproteobacteria</taxon>
        <taxon>Alteromonadales</taxon>
        <taxon>Shewanellaceae</taxon>
        <taxon>Shewanella</taxon>
    </lineage>
</organism>
<dbReference type="GO" id="GO:0030151">
    <property type="term" value="F:molybdenum ion binding"/>
    <property type="evidence" value="ECO:0007669"/>
    <property type="project" value="InterPro"/>
</dbReference>
<keyword evidence="3" id="KW-1185">Reference proteome</keyword>
<reference evidence="2 3" key="1">
    <citation type="submission" date="2018-06" db="EMBL/GenBank/DDBJ databases">
        <authorList>
            <consortium name="Pathogen Informatics"/>
            <person name="Doyle S."/>
        </authorList>
    </citation>
    <scope>NUCLEOTIDE SEQUENCE [LARGE SCALE GENOMIC DNA]</scope>
    <source>
        <strain evidence="2 3">NCTC10738</strain>
    </source>
</reference>
<protein>
    <submittedName>
        <fullName evidence="2">Molybdenum cofactor biosynthesis protein MoaC /MOSC-domain-containing protein</fullName>
    </submittedName>
</protein>
<dbReference type="Gene3D" id="2.40.33.20">
    <property type="entry name" value="PK beta-barrel domain-like"/>
    <property type="match status" value="1"/>
</dbReference>
<dbReference type="PROSITE" id="PS51340">
    <property type="entry name" value="MOSC"/>
    <property type="match status" value="1"/>
</dbReference>
<dbReference type="SUPFAM" id="SSF50800">
    <property type="entry name" value="PK beta-barrel domain-like"/>
    <property type="match status" value="1"/>
</dbReference>
<sequence>MITLLAIAHKKQRNAPMDLLPYAEVSLAQGVEGDVFGKPGKRQVTLLSQQQWQQACAQLQTELPWTSRRANLLLDGLEFAPELVGKYLKIGEQLVLELTGETDPCGKMERAHPGLEAALTPAWRGGCTAKVINPGKIRPQDPVQLLDSWPNRNLDL</sequence>
<dbReference type="GO" id="GO:0003824">
    <property type="term" value="F:catalytic activity"/>
    <property type="evidence" value="ECO:0007669"/>
    <property type="project" value="InterPro"/>
</dbReference>
<dbReference type="InterPro" id="IPR052716">
    <property type="entry name" value="MOSC_domain"/>
</dbReference>
<evidence type="ECO:0000313" key="3">
    <source>
        <dbReference type="Proteomes" id="UP000254069"/>
    </source>
</evidence>
<dbReference type="GO" id="GO:0030170">
    <property type="term" value="F:pyridoxal phosphate binding"/>
    <property type="evidence" value="ECO:0007669"/>
    <property type="project" value="InterPro"/>
</dbReference>
<dbReference type="PANTHER" id="PTHR36930:SF1">
    <property type="entry name" value="MOSC DOMAIN-CONTAINING PROTEIN"/>
    <property type="match status" value="1"/>
</dbReference>
<name>A0A379ZJU0_9GAMM</name>
<dbReference type="Proteomes" id="UP000254069">
    <property type="component" value="Unassembled WGS sequence"/>
</dbReference>
<dbReference type="AlphaFoldDB" id="A0A379ZJU0"/>
<dbReference type="InterPro" id="IPR011037">
    <property type="entry name" value="Pyrv_Knase-like_insert_dom_sf"/>
</dbReference>
<dbReference type="Pfam" id="PF03473">
    <property type="entry name" value="MOSC"/>
    <property type="match status" value="1"/>
</dbReference>
<gene>
    <name evidence="2" type="ORF">NCTC10738_01683</name>
</gene>
<dbReference type="PANTHER" id="PTHR36930">
    <property type="entry name" value="METAL-SULFUR CLUSTER BIOSYNTHESIS PROTEINS YUAD-RELATED"/>
    <property type="match status" value="1"/>
</dbReference>